<dbReference type="AlphaFoldDB" id="A0A1N6Q3M8"/>
<evidence type="ECO:0000313" key="1">
    <source>
        <dbReference type="EMBL" id="SIQ11188.1"/>
    </source>
</evidence>
<proteinExistence type="predicted"/>
<organism evidence="1 2">
    <name type="scientific">Aromatoleum tolulyticum</name>
    <dbReference type="NCBI Taxonomy" id="34027"/>
    <lineage>
        <taxon>Bacteria</taxon>
        <taxon>Pseudomonadati</taxon>
        <taxon>Pseudomonadota</taxon>
        <taxon>Betaproteobacteria</taxon>
        <taxon>Rhodocyclales</taxon>
        <taxon>Rhodocyclaceae</taxon>
        <taxon>Aromatoleum</taxon>
    </lineage>
</organism>
<evidence type="ECO:0000313" key="2">
    <source>
        <dbReference type="Proteomes" id="UP000186819"/>
    </source>
</evidence>
<accession>A0A1N6Q3M8</accession>
<sequence>MTTQAKELASIARVAQEAAALIAAAVAAELPPEHRRTLDAAITAGARPFLVTRIDPRAPRLELWLREHEGAEHIVATIDPAGRATGSLRH</sequence>
<reference evidence="2" key="1">
    <citation type="submission" date="2017-01" db="EMBL/GenBank/DDBJ databases">
        <authorList>
            <person name="Varghese N."/>
            <person name="Submissions S."/>
        </authorList>
    </citation>
    <scope>NUCLEOTIDE SEQUENCE [LARGE SCALE GENOMIC DNA]</scope>
    <source>
        <strain evidence="2">ATCC 51758</strain>
    </source>
</reference>
<dbReference type="RefSeq" id="WP_076600833.1">
    <property type="nucleotide sequence ID" value="NZ_FTMD01000002.1"/>
</dbReference>
<dbReference type="EMBL" id="FTMD01000002">
    <property type="protein sequence ID" value="SIQ11188.1"/>
    <property type="molecule type" value="Genomic_DNA"/>
</dbReference>
<dbReference type="Proteomes" id="UP000186819">
    <property type="component" value="Unassembled WGS sequence"/>
</dbReference>
<keyword evidence="2" id="KW-1185">Reference proteome</keyword>
<protein>
    <submittedName>
        <fullName evidence="1">Uncharacterized protein</fullName>
    </submittedName>
</protein>
<gene>
    <name evidence="1" type="ORF">SAMN05421829_102329</name>
</gene>
<dbReference type="STRING" id="34027.SAMN05421829_102329"/>
<name>A0A1N6Q3M8_9RHOO</name>